<keyword evidence="2 4" id="KW-0863">Zinc-finger</keyword>
<dbReference type="Gene3D" id="3.30.40.10">
    <property type="entry name" value="Zinc/RING finger domain, C3HC4 (zinc finger)"/>
    <property type="match status" value="1"/>
</dbReference>
<sequence>MKFAQEFKARLLQDGFPAEWVNSAISYGQLKKCIKRVQQELTTLGLDAKTLHTLLETVEQGQAVKDESHDSRNTSTASTDTSSPTVQDKPFQYLFNSSDVGGKVGSVRPKLLFVVDAKTGEPLSASLAPETRNYLHQLAVAEKLTAVRITDEDQLPPLSRSSTTTSAEEEVEGEDGEAKERRSSTGRPTKLIMVPLTSDLEFFSVLEKESSGLVALEATQRTTLTKDIVDVGRVLGKSTNPDSSSQRSDLDRWRRIFELYLDSRIFFATTERDHGAHDAAKAEKNWLLFLEQGQKANLFKNFKKRDNTKALKQFLEINQQLLQTLKFQEINSKAMTKILKKFDKRTALNAKVSFPTFLPSTLIASSFSRDLTSEVAKHILAVVPRLDDYLCPICFTIAYRPIRLRCQHIFCIRCLIVMQRAGTKNCALCREETVMEADSSHLDIAMQNFLMRYFKAESKMKQRQNEYDLFRDDFAAPGDEFMQTHGCVVM</sequence>
<proteinExistence type="predicted"/>
<evidence type="ECO:0000256" key="3">
    <source>
        <dbReference type="ARBA" id="ARBA00022833"/>
    </source>
</evidence>
<feature type="region of interest" description="Disordered" evidence="5">
    <location>
        <begin position="151"/>
        <end position="186"/>
    </location>
</feature>
<dbReference type="SMART" id="SM00184">
    <property type="entry name" value="RING"/>
    <property type="match status" value="1"/>
</dbReference>
<accession>A0A6A6U1C8</accession>
<feature type="compositionally biased region" description="Low complexity" evidence="5">
    <location>
        <begin position="73"/>
        <end position="85"/>
    </location>
</feature>
<dbReference type="PROSITE" id="PS51382">
    <property type="entry name" value="SPX"/>
    <property type="match status" value="1"/>
</dbReference>
<dbReference type="AlphaFoldDB" id="A0A6A6U1C8"/>
<evidence type="ECO:0000256" key="5">
    <source>
        <dbReference type="SAM" id="MobiDB-lite"/>
    </source>
</evidence>
<dbReference type="Proteomes" id="UP000799302">
    <property type="component" value="Unassembled WGS sequence"/>
</dbReference>
<evidence type="ECO:0000313" key="9">
    <source>
        <dbReference type="Proteomes" id="UP000799302"/>
    </source>
</evidence>
<name>A0A6A6U1C8_9PEZI</name>
<dbReference type="InterPro" id="IPR004331">
    <property type="entry name" value="SPX_dom"/>
</dbReference>
<dbReference type="EMBL" id="MU004241">
    <property type="protein sequence ID" value="KAF2665247.1"/>
    <property type="molecule type" value="Genomic_DNA"/>
</dbReference>
<dbReference type="InterPro" id="IPR001841">
    <property type="entry name" value="Znf_RING"/>
</dbReference>
<dbReference type="PROSITE" id="PS00518">
    <property type="entry name" value="ZF_RING_1"/>
    <property type="match status" value="1"/>
</dbReference>
<dbReference type="GO" id="GO:0008270">
    <property type="term" value="F:zinc ion binding"/>
    <property type="evidence" value="ECO:0007669"/>
    <property type="project" value="UniProtKB-KW"/>
</dbReference>
<evidence type="ECO:0000313" key="8">
    <source>
        <dbReference type="EMBL" id="KAF2665247.1"/>
    </source>
</evidence>
<evidence type="ECO:0000256" key="2">
    <source>
        <dbReference type="ARBA" id="ARBA00022771"/>
    </source>
</evidence>
<dbReference type="OrthoDB" id="5588846at2759"/>
<keyword evidence="9" id="KW-1185">Reference proteome</keyword>
<feature type="domain" description="SPX" evidence="7">
    <location>
        <begin position="1"/>
        <end position="356"/>
    </location>
</feature>
<reference evidence="8" key="1">
    <citation type="journal article" date="2020" name="Stud. Mycol.">
        <title>101 Dothideomycetes genomes: a test case for predicting lifestyles and emergence of pathogens.</title>
        <authorList>
            <person name="Haridas S."/>
            <person name="Albert R."/>
            <person name="Binder M."/>
            <person name="Bloem J."/>
            <person name="Labutti K."/>
            <person name="Salamov A."/>
            <person name="Andreopoulos B."/>
            <person name="Baker S."/>
            <person name="Barry K."/>
            <person name="Bills G."/>
            <person name="Bluhm B."/>
            <person name="Cannon C."/>
            <person name="Castanera R."/>
            <person name="Culley D."/>
            <person name="Daum C."/>
            <person name="Ezra D."/>
            <person name="Gonzalez J."/>
            <person name="Henrissat B."/>
            <person name="Kuo A."/>
            <person name="Liang C."/>
            <person name="Lipzen A."/>
            <person name="Lutzoni F."/>
            <person name="Magnuson J."/>
            <person name="Mondo S."/>
            <person name="Nolan M."/>
            <person name="Ohm R."/>
            <person name="Pangilinan J."/>
            <person name="Park H.-J."/>
            <person name="Ramirez L."/>
            <person name="Alfaro M."/>
            <person name="Sun H."/>
            <person name="Tritt A."/>
            <person name="Yoshinaga Y."/>
            <person name="Zwiers L.-H."/>
            <person name="Turgeon B."/>
            <person name="Goodwin S."/>
            <person name="Spatafora J."/>
            <person name="Crous P."/>
            <person name="Grigoriev I."/>
        </authorList>
    </citation>
    <scope>NUCLEOTIDE SEQUENCE</scope>
    <source>
        <strain evidence="8">CBS 115976</strain>
    </source>
</reference>
<dbReference type="PANTHER" id="PTHR23327">
    <property type="entry name" value="RING FINGER PROTEIN 127"/>
    <property type="match status" value="1"/>
</dbReference>
<protein>
    <submittedName>
        <fullName evidence="8">RING-14 protein</fullName>
    </submittedName>
</protein>
<evidence type="ECO:0000256" key="4">
    <source>
        <dbReference type="PROSITE-ProRule" id="PRU00175"/>
    </source>
</evidence>
<organism evidence="8 9">
    <name type="scientific">Microthyrium microscopicum</name>
    <dbReference type="NCBI Taxonomy" id="703497"/>
    <lineage>
        <taxon>Eukaryota</taxon>
        <taxon>Fungi</taxon>
        <taxon>Dikarya</taxon>
        <taxon>Ascomycota</taxon>
        <taxon>Pezizomycotina</taxon>
        <taxon>Dothideomycetes</taxon>
        <taxon>Dothideomycetes incertae sedis</taxon>
        <taxon>Microthyriales</taxon>
        <taxon>Microthyriaceae</taxon>
        <taxon>Microthyrium</taxon>
    </lineage>
</organism>
<evidence type="ECO:0000256" key="1">
    <source>
        <dbReference type="ARBA" id="ARBA00022723"/>
    </source>
</evidence>
<dbReference type="InterPro" id="IPR018957">
    <property type="entry name" value="Znf_C3HC4_RING-type"/>
</dbReference>
<evidence type="ECO:0000259" key="7">
    <source>
        <dbReference type="PROSITE" id="PS51382"/>
    </source>
</evidence>
<keyword evidence="3" id="KW-0862">Zinc</keyword>
<dbReference type="InterPro" id="IPR013083">
    <property type="entry name" value="Znf_RING/FYVE/PHD"/>
</dbReference>
<dbReference type="PROSITE" id="PS50089">
    <property type="entry name" value="ZF_RING_2"/>
    <property type="match status" value="1"/>
</dbReference>
<feature type="domain" description="RING-type" evidence="6">
    <location>
        <begin position="391"/>
        <end position="430"/>
    </location>
</feature>
<dbReference type="PANTHER" id="PTHR23327:SF51">
    <property type="entry name" value="TRANSCRIPTIONAL REGULATOR OF YEAST FORM ADHERENCE 3"/>
    <property type="match status" value="1"/>
</dbReference>
<dbReference type="Pfam" id="PF03105">
    <property type="entry name" value="SPX"/>
    <property type="match status" value="1"/>
</dbReference>
<evidence type="ECO:0000259" key="6">
    <source>
        <dbReference type="PROSITE" id="PS50089"/>
    </source>
</evidence>
<gene>
    <name evidence="8" type="ORF">BT63DRAFT_88453</name>
</gene>
<dbReference type="InterPro" id="IPR017907">
    <property type="entry name" value="Znf_RING_CS"/>
</dbReference>
<dbReference type="Pfam" id="PF00097">
    <property type="entry name" value="zf-C3HC4"/>
    <property type="match status" value="1"/>
</dbReference>
<feature type="region of interest" description="Disordered" evidence="5">
    <location>
        <begin position="61"/>
        <end position="88"/>
    </location>
</feature>
<dbReference type="SUPFAM" id="SSF57850">
    <property type="entry name" value="RING/U-box"/>
    <property type="match status" value="1"/>
</dbReference>
<keyword evidence="1" id="KW-0479">Metal-binding</keyword>